<keyword evidence="1" id="KW-0479">Metal-binding</keyword>
<evidence type="ECO:0000256" key="2">
    <source>
        <dbReference type="ARBA" id="ARBA00022737"/>
    </source>
</evidence>
<dbReference type="SMART" id="SM00054">
    <property type="entry name" value="EFh"/>
    <property type="match status" value="1"/>
</dbReference>
<dbReference type="PANTHER" id="PTHR34524">
    <property type="entry name" value="CALCYPHOSIN"/>
    <property type="match status" value="1"/>
</dbReference>
<dbReference type="AlphaFoldDB" id="A0A7S3IFE3"/>
<dbReference type="PROSITE" id="PS00018">
    <property type="entry name" value="EF_HAND_1"/>
    <property type="match status" value="1"/>
</dbReference>
<keyword evidence="2" id="KW-0677">Repeat</keyword>
<dbReference type="GO" id="GO:0005509">
    <property type="term" value="F:calcium ion binding"/>
    <property type="evidence" value="ECO:0007669"/>
    <property type="project" value="InterPro"/>
</dbReference>
<evidence type="ECO:0000259" key="4">
    <source>
        <dbReference type="PROSITE" id="PS50222"/>
    </source>
</evidence>
<dbReference type="Gene3D" id="1.10.238.10">
    <property type="entry name" value="EF-hand"/>
    <property type="match status" value="2"/>
</dbReference>
<evidence type="ECO:0000256" key="1">
    <source>
        <dbReference type="ARBA" id="ARBA00022723"/>
    </source>
</evidence>
<dbReference type="InterPro" id="IPR011992">
    <property type="entry name" value="EF-hand-dom_pair"/>
</dbReference>
<dbReference type="SUPFAM" id="SSF47473">
    <property type="entry name" value="EF-hand"/>
    <property type="match status" value="1"/>
</dbReference>
<dbReference type="PANTHER" id="PTHR34524:SF6">
    <property type="entry name" value="CALCYPHOSINE LIKE"/>
    <property type="match status" value="1"/>
</dbReference>
<dbReference type="PROSITE" id="PS50222">
    <property type="entry name" value="EF_HAND_2"/>
    <property type="match status" value="1"/>
</dbReference>
<feature type="domain" description="EF-hand" evidence="4">
    <location>
        <begin position="2"/>
        <end position="37"/>
    </location>
</feature>
<dbReference type="InterPro" id="IPR018247">
    <property type="entry name" value="EF_Hand_1_Ca_BS"/>
</dbReference>
<proteinExistence type="predicted"/>
<protein>
    <recommendedName>
        <fullName evidence="4">EF-hand domain-containing protein</fullName>
    </recommendedName>
</protein>
<dbReference type="InterPro" id="IPR002048">
    <property type="entry name" value="EF_hand_dom"/>
</dbReference>
<dbReference type="InterPro" id="IPR051581">
    <property type="entry name" value="Ca-bind"/>
</dbReference>
<organism evidence="5">
    <name type="scientific">Strombidium inclinatum</name>
    <dbReference type="NCBI Taxonomy" id="197538"/>
    <lineage>
        <taxon>Eukaryota</taxon>
        <taxon>Sar</taxon>
        <taxon>Alveolata</taxon>
        <taxon>Ciliophora</taxon>
        <taxon>Intramacronucleata</taxon>
        <taxon>Spirotrichea</taxon>
        <taxon>Oligotrichia</taxon>
        <taxon>Strombidiidae</taxon>
        <taxon>Strombidium</taxon>
    </lineage>
</organism>
<keyword evidence="3" id="KW-0106">Calcium</keyword>
<gene>
    <name evidence="5" type="ORF">SINC0208_LOCUS1063</name>
</gene>
<evidence type="ECO:0000313" key="5">
    <source>
        <dbReference type="EMBL" id="CAE0320484.1"/>
    </source>
</evidence>
<accession>A0A7S3IFE3</accession>
<evidence type="ECO:0000256" key="3">
    <source>
        <dbReference type="ARBA" id="ARBA00022837"/>
    </source>
</evidence>
<dbReference type="EMBL" id="HBIH01002556">
    <property type="protein sequence ID" value="CAE0320484.1"/>
    <property type="molecule type" value="Transcribed_RNA"/>
</dbReference>
<reference evidence="5" key="1">
    <citation type="submission" date="2021-01" db="EMBL/GenBank/DDBJ databases">
        <authorList>
            <person name="Corre E."/>
            <person name="Pelletier E."/>
            <person name="Niang G."/>
            <person name="Scheremetjew M."/>
            <person name="Finn R."/>
            <person name="Kale V."/>
            <person name="Holt S."/>
            <person name="Cochrane G."/>
            <person name="Meng A."/>
            <person name="Brown T."/>
            <person name="Cohen L."/>
        </authorList>
    </citation>
    <scope>NUCLEOTIDE SEQUENCE</scope>
    <source>
        <strain evidence="5">S3</strain>
    </source>
</reference>
<name>A0A7S3IFE3_9SPIT</name>
<sequence>MLNPEQVAALISFFDKDGSKTINMEEFLTMIRGELNDFRLGLITRAYDCLDVNKDGLVKLDDIAKLYDVSQHPDILQGTATQKEVYLKFMSLWDTQTPDGIVTLEEFCEYFRDVSAAVEKDEYFEAMMKSCWKI</sequence>